<keyword evidence="4" id="KW-1185">Reference proteome</keyword>
<dbReference type="Proteomes" id="UP000237481">
    <property type="component" value="Unassembled WGS sequence"/>
</dbReference>
<name>A0A2S4KX85_9HYPO</name>
<evidence type="ECO:0000256" key="2">
    <source>
        <dbReference type="ARBA" id="ARBA00023026"/>
    </source>
</evidence>
<comment type="caution">
    <text evidence="3">The sequence shown here is derived from an EMBL/GenBank/DDBJ whole genome shotgun (WGS) entry which is preliminary data.</text>
</comment>
<evidence type="ECO:0000256" key="1">
    <source>
        <dbReference type="ARBA" id="ARBA00022669"/>
    </source>
</evidence>
<keyword evidence="1" id="KW-0147">Chitin-binding</keyword>
<proteinExistence type="predicted"/>
<dbReference type="AlphaFoldDB" id="A0A2S4KX85"/>
<dbReference type="STRING" id="94208.A0A2S4KX85"/>
<sequence length="214" mass="22389">MSDAARCETKFLVGRDGTIVAVYRRGALGPASMSSTESDCSLEQQYCIDRERSTGKMASVSVYGTPLMPVVDNSTAKKASAKAGLPPHAGLGAHNCRAVIRRVRRLYNPAKNLCATLAPGQRVCCSGGTLPDITRKPKKNGTCAHGQAEGFNDKTTWGWSRCNNLAAGINICLSKVCSGTPPLPAPVPNAVCGPTKPGSGHPGLPGYDADNLHP</sequence>
<dbReference type="OrthoDB" id="73875at2759"/>
<dbReference type="PANTHER" id="PTHR47700">
    <property type="entry name" value="V CHITINASE, PUTATIVE (AFU_ORTHOLOGUE AFUA_6G13720)-RELATED"/>
    <property type="match status" value="1"/>
</dbReference>
<dbReference type="InterPro" id="IPR053214">
    <property type="entry name" value="LysM12-like"/>
</dbReference>
<keyword evidence="2" id="KW-0843">Virulence</keyword>
<dbReference type="GO" id="GO:0008061">
    <property type="term" value="F:chitin binding"/>
    <property type="evidence" value="ECO:0007669"/>
    <property type="project" value="UniProtKB-KW"/>
</dbReference>
<gene>
    <name evidence="3" type="ORF">TPAR_04999</name>
</gene>
<evidence type="ECO:0000313" key="3">
    <source>
        <dbReference type="EMBL" id="POR34808.1"/>
    </source>
</evidence>
<evidence type="ECO:0000313" key="4">
    <source>
        <dbReference type="Proteomes" id="UP000237481"/>
    </source>
</evidence>
<organism evidence="3 4">
    <name type="scientific">Tolypocladium paradoxum</name>
    <dbReference type="NCBI Taxonomy" id="94208"/>
    <lineage>
        <taxon>Eukaryota</taxon>
        <taxon>Fungi</taxon>
        <taxon>Dikarya</taxon>
        <taxon>Ascomycota</taxon>
        <taxon>Pezizomycotina</taxon>
        <taxon>Sordariomycetes</taxon>
        <taxon>Hypocreomycetidae</taxon>
        <taxon>Hypocreales</taxon>
        <taxon>Ophiocordycipitaceae</taxon>
        <taxon>Tolypocladium</taxon>
    </lineage>
</organism>
<protein>
    <submittedName>
        <fullName evidence="3">Uncharacterized protein</fullName>
    </submittedName>
</protein>
<dbReference type="PANTHER" id="PTHR47700:SF2">
    <property type="entry name" value="CHITINASE"/>
    <property type="match status" value="1"/>
</dbReference>
<accession>A0A2S4KX85</accession>
<reference evidence="3 4" key="1">
    <citation type="submission" date="2018-01" db="EMBL/GenBank/DDBJ databases">
        <title>Harnessing the power of phylogenomics to disentangle the directionality and signatures of interkingdom host jumping in the parasitic fungal genus Tolypocladium.</title>
        <authorList>
            <person name="Quandt C.A."/>
            <person name="Patterson W."/>
            <person name="Spatafora J.W."/>
        </authorList>
    </citation>
    <scope>NUCLEOTIDE SEQUENCE [LARGE SCALE GENOMIC DNA]</scope>
    <source>
        <strain evidence="3 4">NRBC 100945</strain>
    </source>
</reference>
<dbReference type="EMBL" id="PKSG01000487">
    <property type="protein sequence ID" value="POR34808.1"/>
    <property type="molecule type" value="Genomic_DNA"/>
</dbReference>